<evidence type="ECO:0000313" key="5">
    <source>
        <dbReference type="EMBL" id="GGU67744.1"/>
    </source>
</evidence>
<dbReference type="AlphaFoldDB" id="A0A8H9HII0"/>
<protein>
    <recommendedName>
        <fullName evidence="4">HTH luxR-type domain-containing protein</fullName>
    </recommendedName>
</protein>
<dbReference type="GO" id="GO:0006355">
    <property type="term" value="P:regulation of DNA-templated transcription"/>
    <property type="evidence" value="ECO:0007669"/>
    <property type="project" value="InterPro"/>
</dbReference>
<dbReference type="SUPFAM" id="SSF46894">
    <property type="entry name" value="C-terminal effector domain of the bipartite response regulators"/>
    <property type="match status" value="1"/>
</dbReference>
<dbReference type="EMBL" id="BMUB01000003">
    <property type="protein sequence ID" value="GGU67744.1"/>
    <property type="molecule type" value="Genomic_DNA"/>
</dbReference>
<dbReference type="InterPro" id="IPR011990">
    <property type="entry name" value="TPR-like_helical_dom_sf"/>
</dbReference>
<feature type="compositionally biased region" description="Basic and acidic residues" evidence="3">
    <location>
        <begin position="777"/>
        <end position="786"/>
    </location>
</feature>
<evidence type="ECO:0000256" key="1">
    <source>
        <dbReference type="ARBA" id="ARBA00022741"/>
    </source>
</evidence>
<gene>
    <name evidence="5" type="ORF">GCM10010502_18780</name>
</gene>
<dbReference type="InterPro" id="IPR000792">
    <property type="entry name" value="Tscrpt_reg_LuxR_C"/>
</dbReference>
<dbReference type="PANTHER" id="PTHR16305">
    <property type="entry name" value="TESTICULAR SOLUBLE ADENYLYL CYCLASE"/>
    <property type="match status" value="1"/>
</dbReference>
<dbReference type="InterPro" id="IPR027417">
    <property type="entry name" value="P-loop_NTPase"/>
</dbReference>
<organism evidence="5 6">
    <name type="scientific">Kitasatospora aureofaciens</name>
    <name type="common">Streptomyces aureofaciens</name>
    <dbReference type="NCBI Taxonomy" id="1894"/>
    <lineage>
        <taxon>Bacteria</taxon>
        <taxon>Bacillati</taxon>
        <taxon>Actinomycetota</taxon>
        <taxon>Actinomycetes</taxon>
        <taxon>Kitasatosporales</taxon>
        <taxon>Streptomycetaceae</taxon>
        <taxon>Kitasatospora</taxon>
    </lineage>
</organism>
<proteinExistence type="predicted"/>
<dbReference type="PROSITE" id="PS00622">
    <property type="entry name" value="HTH_LUXR_1"/>
    <property type="match status" value="1"/>
</dbReference>
<evidence type="ECO:0000259" key="4">
    <source>
        <dbReference type="PROSITE" id="PS50043"/>
    </source>
</evidence>
<dbReference type="InterPro" id="IPR016032">
    <property type="entry name" value="Sig_transdc_resp-reg_C-effctor"/>
</dbReference>
<dbReference type="GO" id="GO:0005737">
    <property type="term" value="C:cytoplasm"/>
    <property type="evidence" value="ECO:0007669"/>
    <property type="project" value="TreeGrafter"/>
</dbReference>
<feature type="region of interest" description="Disordered" evidence="3">
    <location>
        <begin position="769"/>
        <end position="798"/>
    </location>
</feature>
<keyword evidence="2" id="KW-0067">ATP-binding</keyword>
<sequence>MLHRETELAELARAVAGAGAGRSAVVLVRGPRGIGKSALLRAALARMPGEAVVLRARCHDNERDFPYGVVRQLFDPFMRMTRTSAAASQFLGESPGEFLAEALPAALPGVDPGALPAGSESTGNGRERVLNNLFHAARSLTSRTPVVMAVDDLHLADEESRQWFSYLARRLDGLPVALLASTADEAADPLAAELAALRHARTLTPGPLCDSCVAERVAEEFDAPVDPELAAVCHNLSRGNPLVVEELTARLAAARISPGSPDLDKVLRIGAGTLADTTLSWLRQSHPRAAELLTGLAVLGADADLATAALLTGQGELLADEAREALHRTDLIEPGPPETFRHELVRTAVLARTDPRVLVALHERAAALLARLGAPAARTAEHLMSSGTTGLDWAVPVLRTAAREAAADGHWDDAARYLQRALADAADPELVRSLTGQLGTVELHRDVAAAARCAAGLAANAPDPAERARLLRPFAGPVLALSAAGAAAVPFAEAAAALAATAAPPAELLLPLAAQAVLTGRRTALRPALAALRAHPAEPAATGMLGALAALAAAGGQPRTAVRLAARCVRRVSPAEAGTDVLGAAMAYAWTGRLDEAAAWAGRAVRSAQRWNHRGELALALLARCDIAHRQGRLDAALADAEQAAELARQIRAEDLAGAARALAVRARLRRGLPVDAARADAARAEAELAAVELPAEAHPLLRAVLLEARGLLAAHRGDHQQALRLFLECGHQLAARGVANPACVPWRTHAAQAYQALGEHAAARTIAADPLPGGDARPRPAEERSGPAIGTRDAGPVRLTPSERRVTELVLQGLSNLEVAERLCLSKRTVDTHLGRIYRKLAIKGRPELGAAVKAL</sequence>
<evidence type="ECO:0000313" key="6">
    <source>
        <dbReference type="Proteomes" id="UP000610124"/>
    </source>
</evidence>
<dbReference type="Proteomes" id="UP000610124">
    <property type="component" value="Unassembled WGS sequence"/>
</dbReference>
<dbReference type="GO" id="GO:0005524">
    <property type="term" value="F:ATP binding"/>
    <property type="evidence" value="ECO:0007669"/>
    <property type="project" value="UniProtKB-KW"/>
</dbReference>
<comment type="caution">
    <text evidence="5">The sequence shown here is derived from an EMBL/GenBank/DDBJ whole genome shotgun (WGS) entry which is preliminary data.</text>
</comment>
<keyword evidence="1" id="KW-0547">Nucleotide-binding</keyword>
<dbReference type="SMART" id="SM00382">
    <property type="entry name" value="AAA"/>
    <property type="match status" value="1"/>
</dbReference>
<dbReference type="SUPFAM" id="SSF48452">
    <property type="entry name" value="TPR-like"/>
    <property type="match status" value="1"/>
</dbReference>
<dbReference type="PRINTS" id="PR00038">
    <property type="entry name" value="HTHLUXR"/>
</dbReference>
<dbReference type="CDD" id="cd06170">
    <property type="entry name" value="LuxR_C_like"/>
    <property type="match status" value="1"/>
</dbReference>
<dbReference type="InterPro" id="IPR036388">
    <property type="entry name" value="WH-like_DNA-bd_sf"/>
</dbReference>
<dbReference type="InterPro" id="IPR041664">
    <property type="entry name" value="AAA_16"/>
</dbReference>
<dbReference type="PANTHER" id="PTHR16305:SF35">
    <property type="entry name" value="TRANSCRIPTIONAL ACTIVATOR DOMAIN"/>
    <property type="match status" value="1"/>
</dbReference>
<reference evidence="5" key="2">
    <citation type="submission" date="2020-09" db="EMBL/GenBank/DDBJ databases">
        <authorList>
            <person name="Sun Q."/>
            <person name="Ohkuma M."/>
        </authorList>
    </citation>
    <scope>NUCLEOTIDE SEQUENCE</scope>
    <source>
        <strain evidence="5">JCM 4434</strain>
    </source>
</reference>
<dbReference type="Gene3D" id="1.25.40.10">
    <property type="entry name" value="Tetratricopeptide repeat domain"/>
    <property type="match status" value="1"/>
</dbReference>
<dbReference type="Gene3D" id="3.40.50.300">
    <property type="entry name" value="P-loop containing nucleotide triphosphate hydrolases"/>
    <property type="match status" value="1"/>
</dbReference>
<dbReference type="SUPFAM" id="SSF52540">
    <property type="entry name" value="P-loop containing nucleoside triphosphate hydrolases"/>
    <property type="match status" value="1"/>
</dbReference>
<dbReference type="GO" id="GO:0003677">
    <property type="term" value="F:DNA binding"/>
    <property type="evidence" value="ECO:0007669"/>
    <property type="project" value="InterPro"/>
</dbReference>
<dbReference type="InterPro" id="IPR003593">
    <property type="entry name" value="AAA+_ATPase"/>
</dbReference>
<name>A0A8H9HII0_KITAU</name>
<dbReference type="Pfam" id="PF00196">
    <property type="entry name" value="GerE"/>
    <property type="match status" value="1"/>
</dbReference>
<feature type="domain" description="HTH luxR-type" evidence="4">
    <location>
        <begin position="793"/>
        <end position="857"/>
    </location>
</feature>
<evidence type="ECO:0000256" key="2">
    <source>
        <dbReference type="ARBA" id="ARBA00022840"/>
    </source>
</evidence>
<dbReference type="Pfam" id="PF13191">
    <property type="entry name" value="AAA_16"/>
    <property type="match status" value="1"/>
</dbReference>
<reference evidence="5" key="1">
    <citation type="journal article" date="2014" name="Int. J. Syst. Evol. Microbiol.">
        <title>Complete genome sequence of Corynebacterium casei LMG S-19264T (=DSM 44701T), isolated from a smear-ripened cheese.</title>
        <authorList>
            <consortium name="US DOE Joint Genome Institute (JGI-PGF)"/>
            <person name="Walter F."/>
            <person name="Albersmeier A."/>
            <person name="Kalinowski J."/>
            <person name="Ruckert C."/>
        </authorList>
    </citation>
    <scope>NUCLEOTIDE SEQUENCE</scope>
    <source>
        <strain evidence="5">JCM 4434</strain>
    </source>
</reference>
<evidence type="ECO:0000256" key="3">
    <source>
        <dbReference type="SAM" id="MobiDB-lite"/>
    </source>
</evidence>
<dbReference type="Gene3D" id="1.10.10.10">
    <property type="entry name" value="Winged helix-like DNA-binding domain superfamily/Winged helix DNA-binding domain"/>
    <property type="match status" value="1"/>
</dbReference>
<dbReference type="GO" id="GO:0004016">
    <property type="term" value="F:adenylate cyclase activity"/>
    <property type="evidence" value="ECO:0007669"/>
    <property type="project" value="TreeGrafter"/>
</dbReference>
<accession>A0A8H9HII0</accession>
<dbReference type="SMART" id="SM00421">
    <property type="entry name" value="HTH_LUXR"/>
    <property type="match status" value="1"/>
</dbReference>
<dbReference type="PROSITE" id="PS50043">
    <property type="entry name" value="HTH_LUXR_2"/>
    <property type="match status" value="1"/>
</dbReference>